<accession>A0A1H8EIY3</accession>
<organism evidence="2 3">
    <name type="scientific">Hydrogenoanaerobacterium saccharovorans</name>
    <dbReference type="NCBI Taxonomy" id="474960"/>
    <lineage>
        <taxon>Bacteria</taxon>
        <taxon>Bacillati</taxon>
        <taxon>Bacillota</taxon>
        <taxon>Clostridia</taxon>
        <taxon>Eubacteriales</taxon>
        <taxon>Oscillospiraceae</taxon>
        <taxon>Hydrogenoanaerobacterium</taxon>
    </lineage>
</organism>
<evidence type="ECO:0000313" key="2">
    <source>
        <dbReference type="EMBL" id="SEN18728.1"/>
    </source>
</evidence>
<dbReference type="Proteomes" id="UP000199158">
    <property type="component" value="Unassembled WGS sequence"/>
</dbReference>
<reference evidence="2 3" key="1">
    <citation type="submission" date="2016-10" db="EMBL/GenBank/DDBJ databases">
        <authorList>
            <person name="de Groot N.N."/>
        </authorList>
    </citation>
    <scope>NUCLEOTIDE SEQUENCE [LARGE SCALE GENOMIC DNA]</scope>
    <source>
        <strain evidence="2 3">CGMCC 1.5070</strain>
    </source>
</reference>
<gene>
    <name evidence="2" type="ORF">SAMN05216180_3016</name>
</gene>
<feature type="chain" id="PRO_5038410993" evidence="1">
    <location>
        <begin position="22"/>
        <end position="111"/>
    </location>
</feature>
<keyword evidence="1" id="KW-0732">Signal</keyword>
<proteinExistence type="predicted"/>
<dbReference type="PROSITE" id="PS51257">
    <property type="entry name" value="PROKAR_LIPOPROTEIN"/>
    <property type="match status" value="1"/>
</dbReference>
<evidence type="ECO:0000313" key="3">
    <source>
        <dbReference type="Proteomes" id="UP000199158"/>
    </source>
</evidence>
<sequence>MKKIFAILTMFAALCMITACQSQPSKAEFASENLSQNAAFAATSGSFTLKNVEGTDVTVDVKEIIELEPITKKVVQKTTSGESTITVTGADFNKLLEKHKLSQDKLQSLRF</sequence>
<protein>
    <submittedName>
        <fullName evidence="2">Uncharacterized protein</fullName>
    </submittedName>
</protein>
<dbReference type="RefSeq" id="WP_143056037.1">
    <property type="nucleotide sequence ID" value="NZ_FOCG01000009.1"/>
</dbReference>
<dbReference type="AlphaFoldDB" id="A0A1H8EIY3"/>
<dbReference type="EMBL" id="FOCG01000009">
    <property type="protein sequence ID" value="SEN18728.1"/>
    <property type="molecule type" value="Genomic_DNA"/>
</dbReference>
<feature type="signal peptide" evidence="1">
    <location>
        <begin position="1"/>
        <end position="21"/>
    </location>
</feature>
<name>A0A1H8EIY3_9FIRM</name>
<feature type="non-terminal residue" evidence="2">
    <location>
        <position position="111"/>
    </location>
</feature>
<evidence type="ECO:0000256" key="1">
    <source>
        <dbReference type="SAM" id="SignalP"/>
    </source>
</evidence>
<keyword evidence="3" id="KW-1185">Reference proteome</keyword>